<comment type="caution">
    <text evidence="2">The sequence shown here is derived from an EMBL/GenBank/DDBJ whole genome shotgun (WGS) entry which is preliminary data.</text>
</comment>
<organism evidence="2 3">
    <name type="scientific">Folsomia candida</name>
    <name type="common">Springtail</name>
    <dbReference type="NCBI Taxonomy" id="158441"/>
    <lineage>
        <taxon>Eukaryota</taxon>
        <taxon>Metazoa</taxon>
        <taxon>Ecdysozoa</taxon>
        <taxon>Arthropoda</taxon>
        <taxon>Hexapoda</taxon>
        <taxon>Collembola</taxon>
        <taxon>Entomobryomorpha</taxon>
        <taxon>Isotomoidea</taxon>
        <taxon>Isotomidae</taxon>
        <taxon>Proisotominae</taxon>
        <taxon>Folsomia</taxon>
    </lineage>
</organism>
<dbReference type="Proteomes" id="UP000198287">
    <property type="component" value="Unassembled WGS sequence"/>
</dbReference>
<sequence length="235" mass="26041">MSRAHRRQKVAYSTPLTPFETPSEWGFTRPVSTISGGSDKSEDTRTSSSQAPSSIYGRNQHKFVLSSRSSTSSSRYVTAPAPSSSSSSSRYVTAPSSSSSFSSSSHHHVTTTCESVGGKGRFKNVEMRRRRGNYRREPAPVEDLFDKYDNDPSFTGGVVKCHEFVQTHFGKKYPRQIQVGNLLQKREEIRARFFGDGQPVSDRNRVVLDPFSYMTPPRIGRHSPAPSSGSGCSFL</sequence>
<gene>
    <name evidence="2" type="ORF">Fcan01_00801</name>
</gene>
<dbReference type="AlphaFoldDB" id="A0A226F061"/>
<proteinExistence type="predicted"/>
<evidence type="ECO:0000256" key="1">
    <source>
        <dbReference type="SAM" id="MobiDB-lite"/>
    </source>
</evidence>
<reference evidence="2 3" key="1">
    <citation type="submission" date="2015-12" db="EMBL/GenBank/DDBJ databases">
        <title>The genome of Folsomia candida.</title>
        <authorList>
            <person name="Faddeeva A."/>
            <person name="Derks M.F."/>
            <person name="Anvar Y."/>
            <person name="Smit S."/>
            <person name="Van Straalen N."/>
            <person name="Roelofs D."/>
        </authorList>
    </citation>
    <scope>NUCLEOTIDE SEQUENCE [LARGE SCALE GENOMIC DNA]</scope>
    <source>
        <strain evidence="2 3">VU population</strain>
        <tissue evidence="2">Whole body</tissue>
    </source>
</reference>
<feature type="compositionally biased region" description="Low complexity" evidence="1">
    <location>
        <begin position="66"/>
        <end position="104"/>
    </location>
</feature>
<dbReference type="EMBL" id="LNIX01000001">
    <property type="protein sequence ID" value="OXA62858.1"/>
    <property type="molecule type" value="Genomic_DNA"/>
</dbReference>
<feature type="compositionally biased region" description="Polar residues" evidence="1">
    <location>
        <begin position="46"/>
        <end position="57"/>
    </location>
</feature>
<keyword evidence="3" id="KW-1185">Reference proteome</keyword>
<feature type="region of interest" description="Disordered" evidence="1">
    <location>
        <begin position="1"/>
        <end position="117"/>
    </location>
</feature>
<accession>A0A226F061</accession>
<evidence type="ECO:0000313" key="2">
    <source>
        <dbReference type="EMBL" id="OXA62858.1"/>
    </source>
</evidence>
<protein>
    <submittedName>
        <fullName evidence="2">Uncharacterized protein</fullName>
    </submittedName>
</protein>
<evidence type="ECO:0000313" key="3">
    <source>
        <dbReference type="Proteomes" id="UP000198287"/>
    </source>
</evidence>
<name>A0A226F061_FOLCA</name>